<dbReference type="SUPFAM" id="SSF52058">
    <property type="entry name" value="L domain-like"/>
    <property type="match status" value="1"/>
</dbReference>
<dbReference type="InterPro" id="IPR001611">
    <property type="entry name" value="Leu-rich_rpt"/>
</dbReference>
<dbReference type="AlphaFoldDB" id="A0A7I8KZA5"/>
<evidence type="ECO:0000313" key="3">
    <source>
        <dbReference type="EMBL" id="CAA7402408.1"/>
    </source>
</evidence>
<dbReference type="EMBL" id="LR746272">
    <property type="protein sequence ID" value="CAA7402408.1"/>
    <property type="molecule type" value="Genomic_DNA"/>
</dbReference>
<reference evidence="3" key="1">
    <citation type="submission" date="2020-02" db="EMBL/GenBank/DDBJ databases">
        <authorList>
            <person name="Scholz U."/>
            <person name="Mascher M."/>
            <person name="Fiebig A."/>
        </authorList>
    </citation>
    <scope>NUCLEOTIDE SEQUENCE</scope>
</reference>
<accession>A0A7I8KZA5</accession>
<proteinExistence type="predicted"/>
<organism evidence="3 4">
    <name type="scientific">Spirodela intermedia</name>
    <name type="common">Intermediate duckweed</name>
    <dbReference type="NCBI Taxonomy" id="51605"/>
    <lineage>
        <taxon>Eukaryota</taxon>
        <taxon>Viridiplantae</taxon>
        <taxon>Streptophyta</taxon>
        <taxon>Embryophyta</taxon>
        <taxon>Tracheophyta</taxon>
        <taxon>Spermatophyta</taxon>
        <taxon>Magnoliopsida</taxon>
        <taxon>Liliopsida</taxon>
        <taxon>Araceae</taxon>
        <taxon>Lemnoideae</taxon>
        <taxon>Spirodela</taxon>
    </lineage>
</organism>
<name>A0A7I8KZA5_SPIIN</name>
<protein>
    <recommendedName>
        <fullName evidence="2">Malectin domain-containing protein</fullName>
    </recommendedName>
</protein>
<dbReference type="Gene3D" id="2.60.120.430">
    <property type="entry name" value="Galactose-binding lectin"/>
    <property type="match status" value="1"/>
</dbReference>
<keyword evidence="1" id="KW-0732">Signal</keyword>
<gene>
    <name evidence="3" type="ORF">SI8410_09013086</name>
</gene>
<dbReference type="PANTHER" id="PTHR34081:SF1">
    <property type="entry name" value="MALECTIN, LEUCINE-RICH REPEAT DOMAIN, L DOMAIN-LIKE PROTEIN-RELATED"/>
    <property type="match status" value="1"/>
</dbReference>
<dbReference type="Proteomes" id="UP000663760">
    <property type="component" value="Chromosome 9"/>
</dbReference>
<feature type="domain" description="Malectin" evidence="2">
    <location>
        <begin position="265"/>
        <end position="437"/>
    </location>
</feature>
<dbReference type="Pfam" id="PF11721">
    <property type="entry name" value="Malectin"/>
    <property type="match status" value="1"/>
</dbReference>
<keyword evidence="4" id="KW-1185">Reference proteome</keyword>
<dbReference type="OrthoDB" id="671703at2759"/>
<evidence type="ECO:0000256" key="1">
    <source>
        <dbReference type="SAM" id="SignalP"/>
    </source>
</evidence>
<dbReference type="PANTHER" id="PTHR34081">
    <property type="entry name" value="MALECTIN DOMAIN-CONTAINING PROTEIN"/>
    <property type="match status" value="1"/>
</dbReference>
<evidence type="ECO:0000313" key="4">
    <source>
        <dbReference type="Proteomes" id="UP000663760"/>
    </source>
</evidence>
<sequence>MRAAAPAPLGAPVLPRALLLLLLLAGTINCCLQSPAANAQTLPLEEVEALKQIASKLKIPATLWNFDVNPCTEWIKEDRDPYAHNVTCQEFSTITTNATTNKITNTTAWHVVSIFLESNMMQGPLPRSLGKLTNLKRLAVYHLKRMSLLHGILMGTFMEGPFPPEFSLLLSLTQLRVSDLKNVGGSFPPLENLLGLKDLDLSFNNLTGEIPENFMNLRRLTTMDISYNTFTDLSSAPANCEQESRIASCLRKDLPCDGMAKSERVVVDGNEYEPDPSLEGTSKYYLSRSGKWALSSTGNFIGGSRAPFVAENTSTLTMPNAELYTSARLNPLSLKYYGLCLQPGNYTVKLHFAEIVFTSGPTFGNLGRRVFDVSIQGKKVLRNFNIVDAANGTGKEVIRNFTALVEGGTLEIHFVWSGKGTNSIPYRSVYGPLISAIAVTPSVLHTAYFRGQYCWPF</sequence>
<dbReference type="Gene3D" id="3.80.10.10">
    <property type="entry name" value="Ribonuclease Inhibitor"/>
    <property type="match status" value="1"/>
</dbReference>
<dbReference type="Pfam" id="PF00560">
    <property type="entry name" value="LRR_1"/>
    <property type="match status" value="1"/>
</dbReference>
<feature type="signal peptide" evidence="1">
    <location>
        <begin position="1"/>
        <end position="33"/>
    </location>
</feature>
<evidence type="ECO:0000259" key="2">
    <source>
        <dbReference type="Pfam" id="PF11721"/>
    </source>
</evidence>
<dbReference type="InterPro" id="IPR021720">
    <property type="entry name" value="Malectin_dom"/>
</dbReference>
<dbReference type="InterPro" id="IPR032675">
    <property type="entry name" value="LRR_dom_sf"/>
</dbReference>
<dbReference type="FunFam" id="2.60.120.430:FF:000004">
    <property type="entry name" value="Putative leucine-rich repeat receptor-like serine/threonine-protein kinase"/>
    <property type="match status" value="1"/>
</dbReference>
<feature type="chain" id="PRO_5029695573" description="Malectin domain-containing protein" evidence="1">
    <location>
        <begin position="34"/>
        <end position="457"/>
    </location>
</feature>